<dbReference type="InterPro" id="IPR036422">
    <property type="entry name" value="RuBisCO_lsu_N_sf"/>
</dbReference>
<dbReference type="Proteomes" id="UP000182278">
    <property type="component" value="Unassembled WGS sequence"/>
</dbReference>
<dbReference type="NCBIfam" id="NF007095">
    <property type="entry name" value="PRK09549.1"/>
    <property type="match status" value="1"/>
</dbReference>
<dbReference type="GO" id="GO:0000287">
    <property type="term" value="F:magnesium ion binding"/>
    <property type="evidence" value="ECO:0007669"/>
    <property type="project" value="InterPro"/>
</dbReference>
<dbReference type="AlphaFoldDB" id="A0A1J4SB95"/>
<sequence length="435" mass="47661">MRLDPKVFSVFEGINSEDYILGLYYMEAESTDILKKVEAIALEQSTGTWVPVSEETPEIREKYSARVLAIHEIPSYEDALPEEKVRKFIFLIGFPVANINGQIPQLLTALYGNISMAGKIKLLDIFLPESFVKNFNGPKFGIEGLRELLGVQHRPVIVAMFKPCVGMEPKTLGKLLYEMGVGGVDIIKDDELLADPQFCPVEQRLDICLKACDKVHSETGRKVLYAINITDNLDVMFKKAKSAIKQGANCLMVNVYTVSFSAMSALAEDSQINVPILAHPDFAGALFGSPNYGLTSSLVLGKLARLSGADMVIYPSYFGKVPMVKERVIRIGQELTSPFYHLKRVFPGPSAGLHPGVIDKLMDDFGIDVLVGAGGGVHGHPMGISGGVKAFHQAIEAVKSGVPLKEAAKNNKELKLAIEKWGTFEDTSHIFDLTK</sequence>
<accession>A0A1J4SB95</accession>
<feature type="domain" description="Ribulose bisphosphate carboxylase large subunit C-terminal" evidence="2">
    <location>
        <begin position="141"/>
        <end position="421"/>
    </location>
</feature>
<dbReference type="CDD" id="cd08205">
    <property type="entry name" value="RuBisCO_IV_RLP"/>
    <property type="match status" value="1"/>
</dbReference>
<evidence type="ECO:0008006" key="6">
    <source>
        <dbReference type="Google" id="ProtNLM"/>
    </source>
</evidence>
<dbReference type="InterPro" id="IPR017443">
    <property type="entry name" value="RuBisCO_lsu_fd_N"/>
</dbReference>
<reference evidence="4 5" key="1">
    <citation type="journal article" date="2016" name="Environ. Microbiol.">
        <title>Genomic resolution of a cold subsurface aquifer community provides metabolic insights for novel microbes adapted to high CO concentrations.</title>
        <authorList>
            <person name="Probst A.J."/>
            <person name="Castelle C.J."/>
            <person name="Singh A."/>
            <person name="Brown C.T."/>
            <person name="Anantharaman K."/>
            <person name="Sharon I."/>
            <person name="Hug L.A."/>
            <person name="Burstein D."/>
            <person name="Emerson J.B."/>
            <person name="Thomas B.C."/>
            <person name="Banfield J.F."/>
        </authorList>
    </citation>
    <scope>NUCLEOTIDE SEQUENCE [LARGE SCALE GENOMIC DNA]</scope>
    <source>
        <strain evidence="4">CG1_02_38_46</strain>
    </source>
</reference>
<dbReference type="InterPro" id="IPR036376">
    <property type="entry name" value="RuBisCO_lsu_C_sf"/>
</dbReference>
<evidence type="ECO:0000313" key="4">
    <source>
        <dbReference type="EMBL" id="OIN96576.1"/>
    </source>
</evidence>
<dbReference type="SFLD" id="SFLDG00301">
    <property type="entry name" value="RuBisCO-like_proteins"/>
    <property type="match status" value="1"/>
</dbReference>
<dbReference type="Pfam" id="PF00016">
    <property type="entry name" value="RuBisCO_large"/>
    <property type="match status" value="1"/>
</dbReference>
<proteinExistence type="inferred from homology"/>
<dbReference type="PANTHER" id="PTHR42704">
    <property type="entry name" value="RIBULOSE BISPHOSPHATE CARBOXYLASE"/>
    <property type="match status" value="1"/>
</dbReference>
<dbReference type="InterPro" id="IPR033966">
    <property type="entry name" value="RuBisCO"/>
</dbReference>
<dbReference type="Gene3D" id="3.20.20.110">
    <property type="entry name" value="Ribulose bisphosphate carboxylase, large subunit, C-terminal domain"/>
    <property type="match status" value="1"/>
</dbReference>
<dbReference type="Pfam" id="PF02788">
    <property type="entry name" value="RuBisCO_large_N"/>
    <property type="match status" value="1"/>
</dbReference>
<dbReference type="SUPFAM" id="SSF51649">
    <property type="entry name" value="RuBisCo, C-terminal domain"/>
    <property type="match status" value="1"/>
</dbReference>
<evidence type="ECO:0000256" key="1">
    <source>
        <dbReference type="RuleBase" id="RU003834"/>
    </source>
</evidence>
<protein>
    <recommendedName>
        <fullName evidence="6">2,3-diketo-5-methylthiopentyl-1-phosphate enolase</fullName>
    </recommendedName>
</protein>
<dbReference type="Gene3D" id="3.30.70.150">
    <property type="entry name" value="RuBisCO large subunit, N-terminal domain"/>
    <property type="match status" value="1"/>
</dbReference>
<dbReference type="PANTHER" id="PTHR42704:SF17">
    <property type="entry name" value="RIBULOSE BISPHOSPHATE CARBOXYLASE LARGE CHAIN"/>
    <property type="match status" value="1"/>
</dbReference>
<dbReference type="EMBL" id="MNUO01000091">
    <property type="protein sequence ID" value="OIN96576.1"/>
    <property type="molecule type" value="Genomic_DNA"/>
</dbReference>
<dbReference type="SUPFAM" id="SSF54966">
    <property type="entry name" value="RuBisCO, large subunit, small (N-terminal) domain"/>
    <property type="match status" value="1"/>
</dbReference>
<organism evidence="4 5">
    <name type="scientific">Candidatus Desantisbacteria bacterium CG1_02_38_46</name>
    <dbReference type="NCBI Taxonomy" id="1817893"/>
    <lineage>
        <taxon>Bacteria</taxon>
        <taxon>Candidatus Desantisiibacteriota</taxon>
    </lineage>
</organism>
<dbReference type="SFLD" id="SFLDS00014">
    <property type="entry name" value="RuBisCO"/>
    <property type="match status" value="1"/>
</dbReference>
<comment type="caution">
    <text evidence="4">The sequence shown here is derived from an EMBL/GenBank/DDBJ whole genome shotgun (WGS) entry which is preliminary data.</text>
</comment>
<evidence type="ECO:0000259" key="3">
    <source>
        <dbReference type="Pfam" id="PF02788"/>
    </source>
</evidence>
<evidence type="ECO:0000313" key="5">
    <source>
        <dbReference type="Proteomes" id="UP000182278"/>
    </source>
</evidence>
<dbReference type="GO" id="GO:0016984">
    <property type="term" value="F:ribulose-bisphosphate carboxylase activity"/>
    <property type="evidence" value="ECO:0007669"/>
    <property type="project" value="InterPro"/>
</dbReference>
<comment type="similarity">
    <text evidence="1">Belongs to the RuBisCO large chain family.</text>
</comment>
<feature type="domain" description="Ribulose bisphosphate carboxylase large subunit ferrodoxin-like N-terminal" evidence="3">
    <location>
        <begin position="16"/>
        <end position="130"/>
    </location>
</feature>
<gene>
    <name evidence="4" type="ORF">AUJ66_05815</name>
</gene>
<name>A0A1J4SB95_9BACT</name>
<dbReference type="STRING" id="1817893.AUJ66_05815"/>
<dbReference type="GO" id="GO:0015977">
    <property type="term" value="P:carbon fixation"/>
    <property type="evidence" value="ECO:0007669"/>
    <property type="project" value="InterPro"/>
</dbReference>
<evidence type="ECO:0000259" key="2">
    <source>
        <dbReference type="Pfam" id="PF00016"/>
    </source>
</evidence>
<dbReference type="InterPro" id="IPR000685">
    <property type="entry name" value="RuBisCO_lsu_C"/>
</dbReference>